<proteinExistence type="predicted"/>
<keyword evidence="1" id="KW-0732">Signal</keyword>
<dbReference type="Pfam" id="PF06037">
    <property type="entry name" value="DUF922"/>
    <property type="match status" value="1"/>
</dbReference>
<gene>
    <name evidence="2" type="ORF">SAMN02927914_04141</name>
</gene>
<keyword evidence="2" id="KW-0645">Protease</keyword>
<dbReference type="EMBL" id="FMXM01000013">
    <property type="protein sequence ID" value="SDA89141.1"/>
    <property type="molecule type" value="Genomic_DNA"/>
</dbReference>
<name>A0A1G5Z2R7_9HYPH</name>
<evidence type="ECO:0000313" key="2">
    <source>
        <dbReference type="EMBL" id="SDA89141.1"/>
    </source>
</evidence>
<feature type="chain" id="PRO_5011643209" evidence="1">
    <location>
        <begin position="24"/>
        <end position="198"/>
    </location>
</feature>
<dbReference type="RefSeq" id="WP_091581386.1">
    <property type="nucleotide sequence ID" value="NZ_FMXM01000013.1"/>
</dbReference>
<dbReference type="GO" id="GO:0008233">
    <property type="term" value="F:peptidase activity"/>
    <property type="evidence" value="ECO:0007669"/>
    <property type="project" value="UniProtKB-KW"/>
</dbReference>
<dbReference type="OrthoDB" id="7906163at2"/>
<evidence type="ECO:0000256" key="1">
    <source>
        <dbReference type="SAM" id="SignalP"/>
    </source>
</evidence>
<evidence type="ECO:0000313" key="3">
    <source>
        <dbReference type="Proteomes" id="UP000198588"/>
    </source>
</evidence>
<dbReference type="InterPro" id="IPR010321">
    <property type="entry name" value="DUF922"/>
</dbReference>
<feature type="signal peptide" evidence="1">
    <location>
        <begin position="1"/>
        <end position="23"/>
    </location>
</feature>
<dbReference type="Proteomes" id="UP000198588">
    <property type="component" value="Unassembled WGS sequence"/>
</dbReference>
<protein>
    <submittedName>
        <fullName evidence="2">Predicted secreted Zn-dependent protease</fullName>
    </submittedName>
</protein>
<accession>A0A1G5Z2R7</accession>
<dbReference type="GO" id="GO:0006508">
    <property type="term" value="P:proteolysis"/>
    <property type="evidence" value="ECO:0007669"/>
    <property type="project" value="UniProtKB-KW"/>
</dbReference>
<organism evidence="2 3">
    <name type="scientific">Mesorhizobium qingshengii</name>
    <dbReference type="NCBI Taxonomy" id="1165689"/>
    <lineage>
        <taxon>Bacteria</taxon>
        <taxon>Pseudomonadati</taxon>
        <taxon>Pseudomonadota</taxon>
        <taxon>Alphaproteobacteria</taxon>
        <taxon>Hyphomicrobiales</taxon>
        <taxon>Phyllobacteriaceae</taxon>
        <taxon>Mesorhizobium</taxon>
    </lineage>
</organism>
<dbReference type="PIRSF" id="PIRSF010521">
    <property type="entry name" value="DUF922_bac"/>
    <property type="match status" value="1"/>
</dbReference>
<keyword evidence="2" id="KW-0378">Hydrolase</keyword>
<dbReference type="AlphaFoldDB" id="A0A1G5Z2R7"/>
<reference evidence="2 3" key="1">
    <citation type="submission" date="2016-10" db="EMBL/GenBank/DDBJ databases">
        <authorList>
            <person name="de Groot N.N."/>
        </authorList>
    </citation>
    <scope>NUCLEOTIDE SEQUENCE [LARGE SCALE GENOMIC DNA]</scope>
    <source>
        <strain evidence="2 3">CGMCC 1.12097</strain>
    </source>
</reference>
<sequence>MSACVRLCLSLAAVLALPLVARAEWKPAEKVETYAISGQSGPELYQSIGENGPKLGVVRAIAHTNFKLTWTRDYQARAEACVLVSARPKLIITYTLPSPSAPLPPAIQKNWEVFIAGVSAHEKVHGETIVDMVRKIEAATVGLSVADDPKCSKIRVEMTKRLSELSQAQRQASRDFDRVEFGQGGNLQKLILALVNGG</sequence>